<evidence type="ECO:0000256" key="2">
    <source>
        <dbReference type="ARBA" id="ARBA00022692"/>
    </source>
</evidence>
<dbReference type="RefSeq" id="WP_072695668.1">
    <property type="nucleotide sequence ID" value="NZ_FRDI01000002.1"/>
</dbReference>
<accession>A0A1M7RW77</accession>
<keyword evidence="3" id="KW-1133">Transmembrane helix</keyword>
<dbReference type="STRING" id="1121455.SAMN02745728_00242"/>
<evidence type="ECO:0000256" key="1">
    <source>
        <dbReference type="ARBA" id="ARBA00004167"/>
    </source>
</evidence>
<proteinExistence type="predicted"/>
<gene>
    <name evidence="5" type="ORF">SAMN02745728_00242</name>
</gene>
<keyword evidence="2" id="KW-0812">Transmembrane</keyword>
<organism evidence="5 6">
    <name type="scientific">Desulfovibrio litoralis DSM 11393</name>
    <dbReference type="NCBI Taxonomy" id="1121455"/>
    <lineage>
        <taxon>Bacteria</taxon>
        <taxon>Pseudomonadati</taxon>
        <taxon>Thermodesulfobacteriota</taxon>
        <taxon>Desulfovibrionia</taxon>
        <taxon>Desulfovibrionales</taxon>
        <taxon>Desulfovibrionaceae</taxon>
        <taxon>Desulfovibrio</taxon>
    </lineage>
</organism>
<sequence>MRIQLIEKERFSSMLKNISFIIVLLFFLGGGYQRALTQTALTQNQSVHNGNNTGSYDWSSSKEVQWDNEVQAKLKIMNEFKEKVRKELLAYCTYPPLGENQEDASVELIVGLDEKGVITELDINRSSGRKQFDAAFMLAAKRIPVFLPPPENKPVRLFLEFKQSELLAK</sequence>
<reference evidence="5 6" key="1">
    <citation type="submission" date="2016-12" db="EMBL/GenBank/DDBJ databases">
        <authorList>
            <person name="Song W.-J."/>
            <person name="Kurnit D.M."/>
        </authorList>
    </citation>
    <scope>NUCLEOTIDE SEQUENCE [LARGE SCALE GENOMIC DNA]</scope>
    <source>
        <strain evidence="5 6">DSM 11393</strain>
    </source>
</reference>
<protein>
    <submittedName>
        <fullName evidence="5">TonB family C-terminal domain-containing protein</fullName>
    </submittedName>
</protein>
<evidence type="ECO:0000313" key="6">
    <source>
        <dbReference type="Proteomes" id="UP000186469"/>
    </source>
</evidence>
<comment type="subcellular location">
    <subcellularLocation>
        <location evidence="1">Membrane</location>
        <topology evidence="1">Single-pass membrane protein</topology>
    </subcellularLocation>
</comment>
<keyword evidence="6" id="KW-1185">Reference proteome</keyword>
<dbReference type="Proteomes" id="UP000186469">
    <property type="component" value="Unassembled WGS sequence"/>
</dbReference>
<dbReference type="Gene3D" id="3.30.1150.10">
    <property type="match status" value="1"/>
</dbReference>
<dbReference type="NCBIfam" id="TIGR01352">
    <property type="entry name" value="tonB_Cterm"/>
    <property type="match status" value="1"/>
</dbReference>
<dbReference type="GO" id="GO:0016020">
    <property type="term" value="C:membrane"/>
    <property type="evidence" value="ECO:0007669"/>
    <property type="project" value="UniProtKB-SubCell"/>
</dbReference>
<dbReference type="Pfam" id="PF13103">
    <property type="entry name" value="TonB_2"/>
    <property type="match status" value="1"/>
</dbReference>
<evidence type="ECO:0000256" key="3">
    <source>
        <dbReference type="ARBA" id="ARBA00022989"/>
    </source>
</evidence>
<dbReference type="SUPFAM" id="SSF74653">
    <property type="entry name" value="TolA/TonB C-terminal domain"/>
    <property type="match status" value="1"/>
</dbReference>
<dbReference type="InterPro" id="IPR006260">
    <property type="entry name" value="TonB/TolA_C"/>
</dbReference>
<evidence type="ECO:0000256" key="4">
    <source>
        <dbReference type="ARBA" id="ARBA00023136"/>
    </source>
</evidence>
<evidence type="ECO:0000313" key="5">
    <source>
        <dbReference type="EMBL" id="SHN50414.1"/>
    </source>
</evidence>
<name>A0A1M7RW77_9BACT</name>
<dbReference type="EMBL" id="FRDI01000002">
    <property type="protein sequence ID" value="SHN50414.1"/>
    <property type="molecule type" value="Genomic_DNA"/>
</dbReference>
<dbReference type="AlphaFoldDB" id="A0A1M7RW77"/>
<keyword evidence="4" id="KW-0472">Membrane</keyword>